<dbReference type="Proteomes" id="UP000186132">
    <property type="component" value="Unassembled WGS sequence"/>
</dbReference>
<keyword evidence="3" id="KW-1185">Reference proteome</keyword>
<accession>A0A1M5ISU4</accession>
<protein>
    <submittedName>
        <fullName evidence="2">Uncharacterized protein</fullName>
    </submittedName>
</protein>
<dbReference type="STRING" id="1206085.SAMN05443575_1992"/>
<feature type="transmembrane region" description="Helical" evidence="1">
    <location>
        <begin position="40"/>
        <end position="62"/>
    </location>
</feature>
<dbReference type="OrthoDB" id="9826548at2"/>
<keyword evidence="1" id="KW-0812">Transmembrane</keyword>
<dbReference type="EMBL" id="FQVU01000002">
    <property type="protein sequence ID" value="SHG31331.1"/>
    <property type="molecule type" value="Genomic_DNA"/>
</dbReference>
<dbReference type="RefSeq" id="WP_073389223.1">
    <property type="nucleotide sequence ID" value="NZ_FQVU01000002.1"/>
</dbReference>
<proteinExistence type="predicted"/>
<sequence length="164" mass="17316">MKFRAGLHGTVNAVLGAVFAPLFAALAVVCGIQVSRGSDVGWSCAGGILALVSCLVMAAVLVGGVSTWRTVILTPTGLSLPGFTLRRGLYRDDVPLADIAVVELRYRSEPRNGRWQLRVVRRDATALCCDSITSSRSSAGAGGTSAMRSVDRLRVAVEDAQRRA</sequence>
<dbReference type="AlphaFoldDB" id="A0A1M5ISU4"/>
<organism evidence="2 3">
    <name type="scientific">Jatrophihabitans endophyticus</name>
    <dbReference type="NCBI Taxonomy" id="1206085"/>
    <lineage>
        <taxon>Bacteria</taxon>
        <taxon>Bacillati</taxon>
        <taxon>Actinomycetota</taxon>
        <taxon>Actinomycetes</taxon>
        <taxon>Jatrophihabitantales</taxon>
        <taxon>Jatrophihabitantaceae</taxon>
        <taxon>Jatrophihabitans</taxon>
    </lineage>
</organism>
<evidence type="ECO:0000313" key="2">
    <source>
        <dbReference type="EMBL" id="SHG31331.1"/>
    </source>
</evidence>
<evidence type="ECO:0000313" key="3">
    <source>
        <dbReference type="Proteomes" id="UP000186132"/>
    </source>
</evidence>
<feature type="transmembrane region" description="Helical" evidence="1">
    <location>
        <begin position="12"/>
        <end position="34"/>
    </location>
</feature>
<reference evidence="2 3" key="1">
    <citation type="submission" date="2016-11" db="EMBL/GenBank/DDBJ databases">
        <authorList>
            <person name="Jaros S."/>
            <person name="Januszkiewicz K."/>
            <person name="Wedrychowicz H."/>
        </authorList>
    </citation>
    <scope>NUCLEOTIDE SEQUENCE [LARGE SCALE GENOMIC DNA]</scope>
    <source>
        <strain evidence="2 3">DSM 45627</strain>
    </source>
</reference>
<keyword evidence="1" id="KW-1133">Transmembrane helix</keyword>
<evidence type="ECO:0000256" key="1">
    <source>
        <dbReference type="SAM" id="Phobius"/>
    </source>
</evidence>
<keyword evidence="1" id="KW-0472">Membrane</keyword>
<gene>
    <name evidence="2" type="ORF">SAMN05443575_1992</name>
</gene>
<name>A0A1M5ISU4_9ACTN</name>